<accession>A0A1I5AM55</accession>
<dbReference type="EMBL" id="FOVI01000008">
    <property type="protein sequence ID" value="SFN63495.1"/>
    <property type="molecule type" value="Genomic_DNA"/>
</dbReference>
<dbReference type="Proteomes" id="UP000199036">
    <property type="component" value="Unassembled WGS sequence"/>
</dbReference>
<reference evidence="3" key="1">
    <citation type="submission" date="2016-10" db="EMBL/GenBank/DDBJ databases">
        <authorList>
            <person name="Varghese N."/>
            <person name="Submissions S."/>
        </authorList>
    </citation>
    <scope>NUCLEOTIDE SEQUENCE [LARGE SCALE GENOMIC DNA]</scope>
    <source>
        <strain evidence="3">DS-12</strain>
    </source>
</reference>
<dbReference type="AlphaFoldDB" id="A0A1I5AM55"/>
<protein>
    <submittedName>
        <fullName evidence="2">Uncharacterized protein</fullName>
    </submittedName>
</protein>
<evidence type="ECO:0000256" key="1">
    <source>
        <dbReference type="SAM" id="SignalP"/>
    </source>
</evidence>
<keyword evidence="3" id="KW-1185">Reference proteome</keyword>
<proteinExistence type="predicted"/>
<keyword evidence="1" id="KW-0732">Signal</keyword>
<dbReference type="STRING" id="913024.SAMN05421741_10897"/>
<dbReference type="RefSeq" id="WP_091521841.1">
    <property type="nucleotide sequence ID" value="NZ_FOVI01000008.1"/>
</dbReference>
<feature type="chain" id="PRO_5011733769" evidence="1">
    <location>
        <begin position="19"/>
        <end position="196"/>
    </location>
</feature>
<name>A0A1I5AM55_9FLAO</name>
<evidence type="ECO:0000313" key="3">
    <source>
        <dbReference type="Proteomes" id="UP000199036"/>
    </source>
</evidence>
<sequence>MKKIFFFTAIFYSSISFANVNSQLNSLSYEYVNDNLSDVSKKIQAIESFNHKLNVTFVEKLFESEEDMFLWIDANLERTKFHSLAEAKSEWELIDKLQEFEITDNSSLKSAYELMIRIQIKTLSGKMMISDECKDNFMKHSEAHSEIYADQIDKLYSEYRGKEHDERFEKIKAIIKKNDFIRMYNCTTYFKQCIGL</sequence>
<evidence type="ECO:0000313" key="2">
    <source>
        <dbReference type="EMBL" id="SFN63495.1"/>
    </source>
</evidence>
<feature type="signal peptide" evidence="1">
    <location>
        <begin position="1"/>
        <end position="18"/>
    </location>
</feature>
<organism evidence="2 3">
    <name type="scientific">Paenimyroides ummariense</name>
    <dbReference type="NCBI Taxonomy" id="913024"/>
    <lineage>
        <taxon>Bacteria</taxon>
        <taxon>Pseudomonadati</taxon>
        <taxon>Bacteroidota</taxon>
        <taxon>Flavobacteriia</taxon>
        <taxon>Flavobacteriales</taxon>
        <taxon>Flavobacteriaceae</taxon>
        <taxon>Paenimyroides</taxon>
    </lineage>
</organism>
<gene>
    <name evidence="2" type="ORF">SAMN05421741_10897</name>
</gene>